<evidence type="ECO:0000313" key="4">
    <source>
        <dbReference type="Proteomes" id="UP000215545"/>
    </source>
</evidence>
<dbReference type="AlphaFoldDB" id="A0A1N7AI27"/>
<accession>A0A1N7AI27</accession>
<reference evidence="2 3" key="1">
    <citation type="submission" date="2017-01" db="EMBL/GenBank/DDBJ databases">
        <authorList>
            <person name="Mah S.A."/>
            <person name="Swanson W.J."/>
            <person name="Moy G.W."/>
            <person name="Vacquier V.D."/>
        </authorList>
    </citation>
    <scope>NUCLEOTIDE SEQUENCE [LARGE SCALE GENOMIC DNA]</scope>
    <source>
        <strain evidence="2 3">NIO-1016</strain>
    </source>
</reference>
<dbReference type="Proteomes" id="UP000215545">
    <property type="component" value="Unassembled WGS sequence"/>
</dbReference>
<evidence type="ECO:0000313" key="3">
    <source>
        <dbReference type="Proteomes" id="UP000186385"/>
    </source>
</evidence>
<gene>
    <name evidence="1" type="ORF">B1B05_14970</name>
    <name evidence="2" type="ORF">SAMN05443094_107216</name>
</gene>
<dbReference type="Proteomes" id="UP000186385">
    <property type="component" value="Unassembled WGS sequence"/>
</dbReference>
<reference evidence="1" key="3">
    <citation type="submission" date="2017-03" db="EMBL/GenBank/DDBJ databases">
        <authorList>
            <person name="Dastager S.G."/>
            <person name="Neurgaonkar P.S."/>
            <person name="Dharne M.S."/>
        </authorList>
    </citation>
    <scope>NUCLEOTIDE SEQUENCE</scope>
    <source>
        <strain evidence="1">DSM 25145</strain>
    </source>
</reference>
<reference evidence="4" key="2">
    <citation type="submission" date="2017-03" db="EMBL/GenBank/DDBJ databases">
        <title>Bacillus sp. V-88(T) DSM27956, whole genome shotgun sequencing project.</title>
        <authorList>
            <person name="Dastager S.G."/>
            <person name="Neurgaonkar P.S."/>
            <person name="Dharne M.S."/>
        </authorList>
    </citation>
    <scope>NUCLEOTIDE SEQUENCE [LARGE SCALE GENOMIC DNA]</scope>
    <source>
        <strain evidence="4">DSM 25145</strain>
    </source>
</reference>
<protein>
    <recommendedName>
        <fullName evidence="5">Guanylate cyclase domain-containing protein</fullName>
    </recommendedName>
</protein>
<dbReference type="EMBL" id="FTLX01000007">
    <property type="protein sequence ID" value="SIR38654.1"/>
    <property type="molecule type" value="Genomic_DNA"/>
</dbReference>
<keyword evidence="4" id="KW-1185">Reference proteome</keyword>
<dbReference type="EMBL" id="MWSK01000007">
    <property type="protein sequence ID" value="OXS75847.1"/>
    <property type="molecule type" value="Genomic_DNA"/>
</dbReference>
<dbReference type="STRING" id="1017273.SAMN05443094_107216"/>
<organism evidence="2 3">
    <name type="scientific">Domibacillus enclensis</name>
    <dbReference type="NCBI Taxonomy" id="1017273"/>
    <lineage>
        <taxon>Bacteria</taxon>
        <taxon>Bacillati</taxon>
        <taxon>Bacillota</taxon>
        <taxon>Bacilli</taxon>
        <taxon>Bacillales</taxon>
        <taxon>Bacillaceae</taxon>
        <taxon>Domibacillus</taxon>
    </lineage>
</organism>
<dbReference type="OrthoDB" id="254488at2"/>
<sequence length="277" mass="32371">MSYPKYDPTNPQLLESIVCFADILGFSNLIIQSDQQDKGTDLLRDLHNILSNQYREMSELNPLGSFKSFTDNVILAYPKVEDGEGQSGSIFMSFVYFQLTMTLNSYFIRGGISLNKYYGDEHFAYGPALIEAHDLECKDAIYPRIILSAEMIKMVKVHLDYYGKVSYAPQYWHLLRDNEDGQWFINYLHGLQEDYDETRDFENYADLLKKHKNCIEVKLKEFQGIEKILTKYEWTAKYHNYFCSMHITEEGLQKYDLLIDGIEDGNFSRIVEDSDSY</sequence>
<name>A0A1N7AI27_9BACI</name>
<evidence type="ECO:0000313" key="1">
    <source>
        <dbReference type="EMBL" id="OXS75847.1"/>
    </source>
</evidence>
<proteinExistence type="predicted"/>
<evidence type="ECO:0008006" key="5">
    <source>
        <dbReference type="Google" id="ProtNLM"/>
    </source>
</evidence>
<evidence type="ECO:0000313" key="2">
    <source>
        <dbReference type="EMBL" id="SIR38654.1"/>
    </source>
</evidence>